<evidence type="ECO:0000313" key="10">
    <source>
        <dbReference type="RefSeq" id="XP_032057187.1"/>
    </source>
</evidence>
<evidence type="ECO:0000256" key="2">
    <source>
        <dbReference type="ARBA" id="ARBA00022694"/>
    </source>
</evidence>
<dbReference type="Pfam" id="PF01416">
    <property type="entry name" value="PseudoU_synth_1"/>
    <property type="match status" value="2"/>
</dbReference>
<evidence type="ECO:0000256" key="5">
    <source>
        <dbReference type="PIRSR" id="PIRSR001430-1"/>
    </source>
</evidence>
<dbReference type="CTD" id="126789"/>
<feature type="binding site" evidence="6">
    <location>
        <position position="124"/>
    </location>
    <ligand>
        <name>substrate</name>
    </ligand>
</feature>
<dbReference type="InterPro" id="IPR020097">
    <property type="entry name" value="PsdUridine_synth_TruA_a/b_dom"/>
</dbReference>
<dbReference type="Gene3D" id="3.30.70.660">
    <property type="entry name" value="Pseudouridine synthase I, catalytic domain, C-terminal subdomain"/>
    <property type="match status" value="1"/>
</dbReference>
<dbReference type="GO" id="GO:0003723">
    <property type="term" value="F:RNA binding"/>
    <property type="evidence" value="ECO:0007669"/>
    <property type="project" value="InterPro"/>
</dbReference>
<dbReference type="InterPro" id="IPR020094">
    <property type="entry name" value="TruA/RsuA/RluB/E/F_N"/>
</dbReference>
<dbReference type="PANTHER" id="PTHR11142:SF0">
    <property type="entry name" value="TRNA PSEUDOURIDINE SYNTHASE-LIKE 1"/>
    <property type="match status" value="1"/>
</dbReference>
<dbReference type="AlphaFoldDB" id="A0A6J3E5R5"/>
<evidence type="ECO:0000259" key="8">
    <source>
        <dbReference type="Pfam" id="PF01416"/>
    </source>
</evidence>
<dbReference type="InterPro" id="IPR020095">
    <property type="entry name" value="PsdUridine_synth_TruA_C"/>
</dbReference>
<dbReference type="Gene3D" id="3.30.70.580">
    <property type="entry name" value="Pseudouridine synthase I, catalytic domain, N-terminal subdomain"/>
    <property type="match status" value="1"/>
</dbReference>
<dbReference type="InParanoid" id="A0A6J3E5R5"/>
<dbReference type="CDD" id="cd02570">
    <property type="entry name" value="PseudoU_synth_EcTruA"/>
    <property type="match status" value="1"/>
</dbReference>
<dbReference type="InterPro" id="IPR020103">
    <property type="entry name" value="PsdUridine_synth_cat_dom_sf"/>
</dbReference>
<feature type="active site" description="Nucleophile" evidence="5">
    <location>
        <position position="60"/>
    </location>
</feature>
<evidence type="ECO:0000256" key="7">
    <source>
        <dbReference type="RuleBase" id="RU003792"/>
    </source>
</evidence>
<dbReference type="PANTHER" id="PTHR11142">
    <property type="entry name" value="PSEUDOURIDYLATE SYNTHASE"/>
    <property type="match status" value="1"/>
</dbReference>
<dbReference type="GO" id="GO:0031119">
    <property type="term" value="P:tRNA pseudouridine synthesis"/>
    <property type="evidence" value="ECO:0007669"/>
    <property type="project" value="TreeGrafter"/>
</dbReference>
<dbReference type="KEGG" id="aful:116497520"/>
<evidence type="ECO:0000256" key="3">
    <source>
        <dbReference type="ARBA" id="ARBA00023235"/>
    </source>
</evidence>
<keyword evidence="2 7" id="KW-0819">tRNA processing</keyword>
<dbReference type="RefSeq" id="XP_032057187.1">
    <property type="nucleotide sequence ID" value="XM_032201296.1"/>
</dbReference>
<dbReference type="GeneID" id="116497520"/>
<protein>
    <recommendedName>
        <fullName evidence="7">tRNA pseudouridine synthase</fullName>
        <ecNumber evidence="7">5.4.99.12</ecNumber>
    </recommendedName>
</protein>
<sequence length="292" mass="32883">MVSPPTRYLVFFQYFGTKYSGVMETSANQSGIGVQNCLEKAAQNLKPVVPIKFHISSRTDSGVHALCNAAHLDIQRAPGKPAFQERELIRGLNHHLKSEPIRILSAHRVTSDFHARFSALSRTYIYRLLLGCAHWSEVPVFERDLCWAPPGGYLDVPAMQDAARFLLGTHDFSTFRSLNSETPFQSPIRTILQAEIQPSSGFLAHHYESRGLEFWELKFRSKSFLYRQVRRMVGALVAVGQGKLTPRQIKELLELRDARALPPHAMAPPAGLFLKCVEYNEADLHTTRAPGE</sequence>
<accession>A0A6J3E5R5</accession>
<dbReference type="PIRSF" id="PIRSF001430">
    <property type="entry name" value="tRNA_psdUrid_synth"/>
    <property type="match status" value="1"/>
</dbReference>
<gene>
    <name evidence="10" type="primary">PUSL1</name>
</gene>
<dbReference type="EC" id="5.4.99.12" evidence="7"/>
<comment type="catalytic activity">
    <reaction evidence="4">
        <text>a uridine in tRNA = a pseudouridine in tRNA</text>
        <dbReference type="Rhea" id="RHEA:54572"/>
        <dbReference type="Rhea" id="RHEA-COMP:13339"/>
        <dbReference type="Rhea" id="RHEA-COMP:13934"/>
        <dbReference type="ChEBI" id="CHEBI:65314"/>
        <dbReference type="ChEBI" id="CHEBI:65315"/>
    </reaction>
</comment>
<feature type="domain" description="Pseudouridine synthase I TruA alpha/beta" evidence="8">
    <location>
        <begin position="162"/>
        <end position="280"/>
    </location>
</feature>
<evidence type="ECO:0000256" key="6">
    <source>
        <dbReference type="PIRSR" id="PIRSR001430-2"/>
    </source>
</evidence>
<feature type="domain" description="Pseudouridine synthase I TruA alpha/beta" evidence="8">
    <location>
        <begin position="13"/>
        <end position="117"/>
    </location>
</feature>
<dbReference type="InterPro" id="IPR001406">
    <property type="entry name" value="PsdUridine_synth_TruA"/>
</dbReference>
<dbReference type="HAMAP" id="MF_00171">
    <property type="entry name" value="TruA"/>
    <property type="match status" value="1"/>
</dbReference>
<name>A0A6J3E5R5_AYTFU</name>
<dbReference type="Proteomes" id="UP000504639">
    <property type="component" value="Chromosome 21"/>
</dbReference>
<comment type="catalytic activity">
    <reaction evidence="7">
        <text>uridine(38/39/40) in tRNA = pseudouridine(38/39/40) in tRNA</text>
        <dbReference type="Rhea" id="RHEA:22376"/>
        <dbReference type="Rhea" id="RHEA-COMP:10085"/>
        <dbReference type="Rhea" id="RHEA-COMP:10087"/>
        <dbReference type="ChEBI" id="CHEBI:65314"/>
        <dbReference type="ChEBI" id="CHEBI:65315"/>
        <dbReference type="EC" id="5.4.99.12"/>
    </reaction>
</comment>
<dbReference type="FunFam" id="3.30.70.580:FF:000011">
    <property type="entry name" value="tRNA pseudouridine synthase"/>
    <property type="match status" value="1"/>
</dbReference>
<dbReference type="SUPFAM" id="SSF55120">
    <property type="entry name" value="Pseudouridine synthase"/>
    <property type="match status" value="1"/>
</dbReference>
<proteinExistence type="inferred from homology"/>
<comment type="similarity">
    <text evidence="1 7">Belongs to the tRNA pseudouridine synthase TruA family.</text>
</comment>
<keyword evidence="9" id="KW-1185">Reference proteome</keyword>
<organism evidence="9 10">
    <name type="scientific">Aythya fuligula</name>
    <name type="common">Tufted duck</name>
    <name type="synonym">Anas fuligula</name>
    <dbReference type="NCBI Taxonomy" id="219594"/>
    <lineage>
        <taxon>Eukaryota</taxon>
        <taxon>Metazoa</taxon>
        <taxon>Chordata</taxon>
        <taxon>Craniata</taxon>
        <taxon>Vertebrata</taxon>
        <taxon>Euteleostomi</taxon>
        <taxon>Archelosauria</taxon>
        <taxon>Archosauria</taxon>
        <taxon>Dinosauria</taxon>
        <taxon>Saurischia</taxon>
        <taxon>Theropoda</taxon>
        <taxon>Coelurosauria</taxon>
        <taxon>Aves</taxon>
        <taxon>Neognathae</taxon>
        <taxon>Galloanserae</taxon>
        <taxon>Anseriformes</taxon>
        <taxon>Anatidae</taxon>
        <taxon>Aythyinae</taxon>
        <taxon>Aythya</taxon>
    </lineage>
</organism>
<keyword evidence="3 7" id="KW-0413">Isomerase</keyword>
<reference evidence="10" key="1">
    <citation type="submission" date="2025-08" db="UniProtKB">
        <authorList>
            <consortium name="RefSeq"/>
        </authorList>
    </citation>
    <scope>IDENTIFICATION</scope>
    <source>
        <tissue evidence="10">Lung</tissue>
    </source>
</reference>
<evidence type="ECO:0000256" key="1">
    <source>
        <dbReference type="ARBA" id="ARBA00009375"/>
    </source>
</evidence>
<evidence type="ECO:0000313" key="9">
    <source>
        <dbReference type="Proteomes" id="UP000504639"/>
    </source>
</evidence>
<evidence type="ECO:0000256" key="4">
    <source>
        <dbReference type="ARBA" id="ARBA00036943"/>
    </source>
</evidence>
<dbReference type="GO" id="GO:0160147">
    <property type="term" value="F:tRNA pseudouridine(38-40) synthase activity"/>
    <property type="evidence" value="ECO:0007669"/>
    <property type="project" value="UniProtKB-EC"/>
</dbReference>